<accession>A0A2Z4YQK4</accession>
<proteinExistence type="predicted"/>
<organism evidence="2 3">
    <name type="scientific">Rhizobium leguminosarum</name>
    <dbReference type="NCBI Taxonomy" id="384"/>
    <lineage>
        <taxon>Bacteria</taxon>
        <taxon>Pseudomonadati</taxon>
        <taxon>Pseudomonadota</taxon>
        <taxon>Alphaproteobacteria</taxon>
        <taxon>Hyphomicrobiales</taxon>
        <taxon>Rhizobiaceae</taxon>
        <taxon>Rhizobium/Agrobacterium group</taxon>
        <taxon>Rhizobium</taxon>
    </lineage>
</organism>
<name>A0A2Z4YQK4_RHILE</name>
<evidence type="ECO:0000259" key="1">
    <source>
        <dbReference type="Pfam" id="PF07812"/>
    </source>
</evidence>
<dbReference type="Proteomes" id="UP000251166">
    <property type="component" value="Plasmid unnamed2"/>
</dbReference>
<evidence type="ECO:0000313" key="2">
    <source>
        <dbReference type="EMBL" id="AXA43541.1"/>
    </source>
</evidence>
<evidence type="ECO:0000313" key="3">
    <source>
        <dbReference type="Proteomes" id="UP000251166"/>
    </source>
</evidence>
<sequence length="456" mass="50554">MAVGINNKIAVFLGPSCTIEEARSILPEADYLPPAARGSIYGIINDGYRMIVLLDGLFYGHYSVWHKELLFALDCGIDVIGATSMGALRAAELDREGLTGVGQIYRWYRDGEIDGDDEVALLHQSSEGAYAALSIPLANLRWNLGLARKEGMIGEQQEARILRHAKSLCFQDRMMDVILSPLAEELDVSALQKWLETHGEDLKKRDCFEALRFAAIRIATLGSAQPSRLRAYETVHTLIGIEYFTHERLNAICAKSEGQAIPLSHYTKQVAVGDSRYRSYLHARACQRLINGWARELHLEITPEPIPAQWLPDRFDLAHRRATGLTLIDIAREGREAAFTAGVIGSLSTPASRGLVSDIDRQLAEAGFWARGAGAEIASLDGRLVYTLWHLGHEKGILPDDHEDADTAEAELHYLEWVYRAGLKHFGYNFDAAIEILLAHQSANRLEDIIGSRAAS</sequence>
<reference evidence="2 3" key="1">
    <citation type="submission" date="2018-07" db="EMBL/GenBank/DDBJ databases">
        <title>Rhizobium leguminosarum strain:ATCC 14479 Genome sequencing and assembly.</title>
        <authorList>
            <person name="Chakraborty R."/>
        </authorList>
    </citation>
    <scope>NUCLEOTIDE SEQUENCE [LARGE SCALE GENOMIC DNA]</scope>
    <source>
        <strain evidence="2 3">ATCC 14479</strain>
        <plasmid evidence="3">Plasmid unnamed2</plasmid>
    </source>
</reference>
<geneLocation type="plasmid" evidence="2 3">
    <name>unnamed2</name>
</geneLocation>
<dbReference type="InterPro" id="IPR012924">
    <property type="entry name" value="TfuA_core"/>
</dbReference>
<feature type="domain" description="TfuA-like core" evidence="1">
    <location>
        <begin position="55"/>
        <end position="173"/>
    </location>
</feature>
<keyword evidence="2" id="KW-0614">Plasmid</keyword>
<protein>
    <submittedName>
        <fullName evidence="2">TfuA-like family protein</fullName>
    </submittedName>
</protein>
<dbReference type="AlphaFoldDB" id="A0A2Z4YQK4"/>
<dbReference type="Pfam" id="PF07812">
    <property type="entry name" value="TfuA"/>
    <property type="match status" value="1"/>
</dbReference>
<dbReference type="EMBL" id="CP030762">
    <property type="protein sequence ID" value="AXA43541.1"/>
    <property type="molecule type" value="Genomic_DNA"/>
</dbReference>
<gene>
    <name evidence="2" type="ORF">DLJ82_7296</name>
</gene>
<dbReference type="RefSeq" id="WP_063474929.1">
    <property type="nucleotide sequence ID" value="NZ_CP030762.1"/>
</dbReference>